<organism evidence="2 3">
    <name type="scientific">Lepraria finkii</name>
    <dbReference type="NCBI Taxonomy" id="1340010"/>
    <lineage>
        <taxon>Eukaryota</taxon>
        <taxon>Fungi</taxon>
        <taxon>Dikarya</taxon>
        <taxon>Ascomycota</taxon>
        <taxon>Pezizomycotina</taxon>
        <taxon>Lecanoromycetes</taxon>
        <taxon>OSLEUM clade</taxon>
        <taxon>Lecanoromycetidae</taxon>
        <taxon>Lecanorales</taxon>
        <taxon>Lecanorineae</taxon>
        <taxon>Stereocaulaceae</taxon>
        <taxon>Lepraria</taxon>
    </lineage>
</organism>
<gene>
    <name evidence="2" type="ORF">ABVK25_011530</name>
</gene>
<protein>
    <submittedName>
        <fullName evidence="2">Uncharacterized protein</fullName>
    </submittedName>
</protein>
<dbReference type="EMBL" id="JBHFEH010000102">
    <property type="protein sequence ID" value="KAL2047422.1"/>
    <property type="molecule type" value="Genomic_DNA"/>
</dbReference>
<accession>A0ABR4ANV5</accession>
<evidence type="ECO:0000256" key="1">
    <source>
        <dbReference type="SAM" id="MobiDB-lite"/>
    </source>
</evidence>
<reference evidence="2 3" key="1">
    <citation type="submission" date="2024-09" db="EMBL/GenBank/DDBJ databases">
        <title>Rethinking Asexuality: The Enigmatic Case of Functional Sexual Genes in Lepraria (Stereocaulaceae).</title>
        <authorList>
            <person name="Doellman M."/>
            <person name="Sun Y."/>
            <person name="Barcenas-Pena A."/>
            <person name="Lumbsch H.T."/>
            <person name="Grewe F."/>
        </authorList>
    </citation>
    <scope>NUCLEOTIDE SEQUENCE [LARGE SCALE GENOMIC DNA]</scope>
    <source>
        <strain evidence="2 3">Grewe 0041</strain>
    </source>
</reference>
<comment type="caution">
    <text evidence="2">The sequence shown here is derived from an EMBL/GenBank/DDBJ whole genome shotgun (WGS) entry which is preliminary data.</text>
</comment>
<feature type="region of interest" description="Disordered" evidence="1">
    <location>
        <begin position="1"/>
        <end position="23"/>
    </location>
</feature>
<evidence type="ECO:0000313" key="2">
    <source>
        <dbReference type="EMBL" id="KAL2047422.1"/>
    </source>
</evidence>
<name>A0ABR4ANV5_9LECA</name>
<keyword evidence="3" id="KW-1185">Reference proteome</keyword>
<evidence type="ECO:0000313" key="3">
    <source>
        <dbReference type="Proteomes" id="UP001590951"/>
    </source>
</evidence>
<proteinExistence type="predicted"/>
<sequence>MSTASRAPSLDHGPPSEDVEISDEENADLTGLEIELYAHLLENVPLPALNPEEEAAPVVLPVCPNSNELAVLTKRGPLQPRERPKTLDLH</sequence>
<dbReference type="Proteomes" id="UP001590951">
    <property type="component" value="Unassembled WGS sequence"/>
</dbReference>